<gene>
    <name evidence="2" type="ORF">ACFOY2_04840</name>
</gene>
<proteinExistence type="predicted"/>
<dbReference type="Proteomes" id="UP001595851">
    <property type="component" value="Unassembled WGS sequence"/>
</dbReference>
<organism evidence="2 3">
    <name type="scientific">Nonomuraea purpurea</name>
    <dbReference type="NCBI Taxonomy" id="1849276"/>
    <lineage>
        <taxon>Bacteria</taxon>
        <taxon>Bacillati</taxon>
        <taxon>Actinomycetota</taxon>
        <taxon>Actinomycetes</taxon>
        <taxon>Streptosporangiales</taxon>
        <taxon>Streptosporangiaceae</taxon>
        <taxon>Nonomuraea</taxon>
    </lineage>
</organism>
<protein>
    <submittedName>
        <fullName evidence="2">Helix-turn-helix domain-containing protein</fullName>
    </submittedName>
</protein>
<evidence type="ECO:0000259" key="1">
    <source>
        <dbReference type="PROSITE" id="PS50943"/>
    </source>
</evidence>
<dbReference type="InterPro" id="IPR001387">
    <property type="entry name" value="Cro/C1-type_HTH"/>
</dbReference>
<reference evidence="3" key="1">
    <citation type="journal article" date="2019" name="Int. J. Syst. Evol. Microbiol.">
        <title>The Global Catalogue of Microorganisms (GCM) 10K type strain sequencing project: providing services to taxonomists for standard genome sequencing and annotation.</title>
        <authorList>
            <consortium name="The Broad Institute Genomics Platform"/>
            <consortium name="The Broad Institute Genome Sequencing Center for Infectious Disease"/>
            <person name="Wu L."/>
            <person name="Ma J."/>
        </authorList>
    </citation>
    <scope>NUCLEOTIDE SEQUENCE [LARGE SCALE GENOMIC DNA]</scope>
    <source>
        <strain evidence="3">TBRC 1276</strain>
    </source>
</reference>
<feature type="domain" description="HTH cro/C1-type" evidence="1">
    <location>
        <begin position="15"/>
        <end position="73"/>
    </location>
</feature>
<dbReference type="SUPFAM" id="SSF47413">
    <property type="entry name" value="lambda repressor-like DNA-binding domains"/>
    <property type="match status" value="1"/>
</dbReference>
<dbReference type="EMBL" id="JBHSBI010000002">
    <property type="protein sequence ID" value="MFC4006535.1"/>
    <property type="molecule type" value="Genomic_DNA"/>
</dbReference>
<dbReference type="PROSITE" id="PS50943">
    <property type="entry name" value="HTH_CROC1"/>
    <property type="match status" value="1"/>
</dbReference>
<dbReference type="InterPro" id="IPR010982">
    <property type="entry name" value="Lambda_DNA-bd_dom_sf"/>
</dbReference>
<comment type="caution">
    <text evidence="2">The sequence shown here is derived from an EMBL/GenBank/DDBJ whole genome shotgun (WGS) entry which is preliminary data.</text>
</comment>
<dbReference type="Pfam" id="PF01381">
    <property type="entry name" value="HTH_3"/>
    <property type="match status" value="1"/>
</dbReference>
<evidence type="ECO:0000313" key="2">
    <source>
        <dbReference type="EMBL" id="MFC4006535.1"/>
    </source>
</evidence>
<dbReference type="SMART" id="SM00530">
    <property type="entry name" value="HTH_XRE"/>
    <property type="match status" value="1"/>
</dbReference>
<sequence length="86" mass="9608">MKKRLQLPFDGKRAREVRERKGLTLADLEVRCERAGMRITVSTLCRWESGVFLPTAPRLGVLVRALDVDIDALLTKPEATAQAECA</sequence>
<dbReference type="RefSeq" id="WP_379526676.1">
    <property type="nucleotide sequence ID" value="NZ_JBHSBI010000002.1"/>
</dbReference>
<keyword evidence="3" id="KW-1185">Reference proteome</keyword>
<name>A0ABV8FZZ8_9ACTN</name>
<evidence type="ECO:0000313" key="3">
    <source>
        <dbReference type="Proteomes" id="UP001595851"/>
    </source>
</evidence>
<accession>A0ABV8FZZ8</accession>
<dbReference type="Gene3D" id="1.10.260.40">
    <property type="entry name" value="lambda repressor-like DNA-binding domains"/>
    <property type="match status" value="1"/>
</dbReference>
<dbReference type="CDD" id="cd00093">
    <property type="entry name" value="HTH_XRE"/>
    <property type="match status" value="1"/>
</dbReference>